<accession>D0AA55</accession>
<dbReference type="SUPFAM" id="SSF75217">
    <property type="entry name" value="alpha/beta knot"/>
    <property type="match status" value="2"/>
</dbReference>
<reference evidence="2" key="1">
    <citation type="journal article" date="2010" name="PLoS Negl. Trop. Dis.">
        <title>The genome sequence of Trypanosoma brucei gambiense, causative agent of chronic human african trypanosomiasis.</title>
        <authorList>
            <person name="Jackson A.P."/>
            <person name="Sanders M."/>
            <person name="Berry A."/>
            <person name="McQuillan J."/>
            <person name="Aslett M.A."/>
            <person name="Quail M.A."/>
            <person name="Chukualim B."/>
            <person name="Capewell P."/>
            <person name="MacLeod A."/>
            <person name="Melville S.E."/>
            <person name="Gibson W."/>
            <person name="Barry J.D."/>
            <person name="Berriman M."/>
            <person name="Hertz-Fowler C."/>
        </authorList>
    </citation>
    <scope>NUCLEOTIDE SEQUENCE [LARGE SCALE GENOMIC DNA]</scope>
    <source>
        <strain evidence="2">MHOM/CI/86/DAL972</strain>
    </source>
</reference>
<sequence>MFFNQLLLRLRVTPRRFPQASAPPRKVCTDNPLTRWSQMLRLGWPKHCHLPHLSVGLEGCTSAFNAMNSIRTCMFYGTAVPPSFLSLSKAEDIKNIRDRQCGTDDAGSNPETTSLVLNRVAQFGKEAFFRGQWAENFPLVALENFTHRSQSLFTCRISSVARLLIGHENRGVSSKYIECDNATISDESDGQCADCVVYVPQYGTISSLNVVTSMGIALFYAFLDQNFPHSRSLMTETTKRAFCPNTDDELEALLSYQRCFRERIPTTHGYGVPSRIDPRPIHPLYFGKNVENIIDTHNHLRKLLLRACSDQRRPGKGRCFGLSVLCQNEIDLRNLGGIVRSANAFLVDNIFYFGRRKINVVGTVGTQHYTPPTYLGDLFEGCGSSIEDMEPQLNLMKKRLDEANVPCRWWFLDCGHKFLYSASRSRVSDLQDLQGSEGSQAALEAVKWYETRYSDPNCMLSLCESEETLREAIREGVLLVVPQEGILPPLHILQRCEKILTVLPHDFTDTVSAGLPVAVAAGIALQRLSAVMHPNITTL</sequence>
<dbReference type="InterPro" id="IPR051259">
    <property type="entry name" value="rRNA_Methyltransferase"/>
</dbReference>
<evidence type="ECO:0000313" key="1">
    <source>
        <dbReference type="EMBL" id="CBH18556.1"/>
    </source>
</evidence>
<dbReference type="EMBL" id="FN554974">
    <property type="protein sequence ID" value="CBH18556.1"/>
    <property type="molecule type" value="Genomic_DNA"/>
</dbReference>
<dbReference type="InterPro" id="IPR029026">
    <property type="entry name" value="tRNA_m1G_MTases_N"/>
</dbReference>
<dbReference type="GeneID" id="23866881"/>
<dbReference type="GO" id="GO:0003723">
    <property type="term" value="F:RNA binding"/>
    <property type="evidence" value="ECO:0007669"/>
    <property type="project" value="TreeGrafter"/>
</dbReference>
<proteinExistence type="predicted"/>
<dbReference type="AlphaFoldDB" id="D0AA55"/>
<evidence type="ECO:0008006" key="3">
    <source>
        <dbReference type="Google" id="ProtNLM"/>
    </source>
</evidence>
<dbReference type="KEGG" id="tbg:TbgDal_XI16760"/>
<dbReference type="RefSeq" id="XP_011780820.1">
    <property type="nucleotide sequence ID" value="XM_011782518.1"/>
</dbReference>
<dbReference type="Proteomes" id="UP000002316">
    <property type="component" value="Chromosome 11"/>
</dbReference>
<gene>
    <name evidence="1" type="ORF">TbgDal_XI16760</name>
</gene>
<dbReference type="InterPro" id="IPR029028">
    <property type="entry name" value="Alpha/beta_knot_MTases"/>
</dbReference>
<protein>
    <recommendedName>
        <fullName evidence="3">tRNA/rRNA methyltransferase SpoU type domain-containing protein</fullName>
    </recommendedName>
</protein>
<dbReference type="FunFam" id="3.40.1280.10:FF:000071">
    <property type="entry name" value="Uncharacterized protein"/>
    <property type="match status" value="1"/>
</dbReference>
<organism evidence="1 2">
    <name type="scientific">Trypanosoma brucei gambiense (strain MHOM/CI/86/DAL972)</name>
    <dbReference type="NCBI Taxonomy" id="679716"/>
    <lineage>
        <taxon>Eukaryota</taxon>
        <taxon>Discoba</taxon>
        <taxon>Euglenozoa</taxon>
        <taxon>Kinetoplastea</taxon>
        <taxon>Metakinetoplastina</taxon>
        <taxon>Trypanosomatida</taxon>
        <taxon>Trypanosomatidae</taxon>
        <taxon>Trypanosoma</taxon>
    </lineage>
</organism>
<dbReference type="PANTHER" id="PTHR43191:SF2">
    <property type="entry name" value="RRNA METHYLTRANSFERASE 3, MITOCHONDRIAL"/>
    <property type="match status" value="1"/>
</dbReference>
<dbReference type="VEuPathDB" id="TriTrypDB:Tbg972.11.16760"/>
<dbReference type="OrthoDB" id="239614at2759"/>
<name>D0AA55_TRYB9</name>
<evidence type="ECO:0000313" key="2">
    <source>
        <dbReference type="Proteomes" id="UP000002316"/>
    </source>
</evidence>
<dbReference type="Gene3D" id="3.40.1280.10">
    <property type="match status" value="1"/>
</dbReference>
<dbReference type="PANTHER" id="PTHR43191">
    <property type="entry name" value="RRNA METHYLTRANSFERASE 3"/>
    <property type="match status" value="1"/>
</dbReference>